<dbReference type="AlphaFoldDB" id="A0A8T4GW73"/>
<accession>A0A8T4GW73</accession>
<feature type="region of interest" description="Disordered" evidence="1">
    <location>
        <begin position="1"/>
        <end position="26"/>
    </location>
</feature>
<comment type="caution">
    <text evidence="3">The sequence shown here is derived from an EMBL/GenBank/DDBJ whole genome shotgun (WGS) entry which is preliminary data.</text>
</comment>
<feature type="compositionally biased region" description="Acidic residues" evidence="1">
    <location>
        <begin position="1"/>
        <end position="23"/>
    </location>
</feature>
<feature type="domain" description="DUF7845" evidence="2">
    <location>
        <begin position="153"/>
        <end position="489"/>
    </location>
</feature>
<evidence type="ECO:0000313" key="4">
    <source>
        <dbReference type="Proteomes" id="UP000823736"/>
    </source>
</evidence>
<evidence type="ECO:0000313" key="3">
    <source>
        <dbReference type="EMBL" id="MBP1985934.1"/>
    </source>
</evidence>
<dbReference type="RefSeq" id="WP_209489972.1">
    <property type="nucleotide sequence ID" value="NZ_JAGGLC010000001.1"/>
</dbReference>
<proteinExistence type="predicted"/>
<keyword evidence="4" id="KW-1185">Reference proteome</keyword>
<organism evidence="3 4">
    <name type="scientific">Halolamina salifodinae</name>
    <dbReference type="NCBI Taxonomy" id="1202767"/>
    <lineage>
        <taxon>Archaea</taxon>
        <taxon>Methanobacteriati</taxon>
        <taxon>Methanobacteriota</taxon>
        <taxon>Stenosarchaea group</taxon>
        <taxon>Halobacteria</taxon>
        <taxon>Halobacteriales</taxon>
        <taxon>Haloferacaceae</taxon>
    </lineage>
</organism>
<evidence type="ECO:0000256" key="1">
    <source>
        <dbReference type="SAM" id="MobiDB-lite"/>
    </source>
</evidence>
<sequence>MTSDEFDLFEDAEPVTTDGEDSIDSQVWDHEAKGERYSADSDGVDAGDRVTKSELEEQREQRHQNWESNYVAGCRHCRVYFETREAAEQHEGSCPQEPRATCRYCQEDLERRDDVDDHYYQCDEFRNVRKQQQAAANRNNSDAGRDFFDLRAFIDPQPHEFAAYLKFDTGLASYFGLNSLQKEHDFERLGAFRETFEDVDGKEWAIEFRFKGSGIAPRDHPDFRLEEVREYQVYVYPTGYEQYEDAKAEDRKRAYFRISPRWPEIETVEDAAPMSNPHDILGYDVEVKGSYFEFGRYPHLLQDALSRLRERQGFRFNSPTLIDPDAFAPEKIHESSNIVDAELYVRVKDGETGKVFAFDGSLHRVSMLLGQERRGYAKSVRDDREKPGHYHTATIGPERAAELLGGHQYAKELKHYHVKNPDAVSGTALENPKIGSSLQHSLQRDTVYWDDLERLDRELDEALLNVLEWSGLPVRADHQIFVDDDYFEVRGRRRFRKLVYDQLPRIRAQQNRGLEAVVGNLNETDVRMLDTLLTDGGEFTMTELAGRIDRALGTVSTAIDRLGALVTHDRATGVELGSKYLAQEIVQRIEGWKDSVNMTTEAAVDRYVDAGTFGDGETAWDRWLDHYVGSLDRSQGRSEMEIGYEPETRQDAKRLIRQGALKWAEAHGRPVHEFAKEFSPVVRTQKGDKFLPGDWWIFREYLPYDISPSKAFG</sequence>
<reference evidence="3" key="1">
    <citation type="submission" date="2021-03" db="EMBL/GenBank/DDBJ databases">
        <title>Genomic Encyclopedia of Type Strains, Phase IV (KMG-IV): sequencing the most valuable type-strain genomes for metagenomic binning, comparative biology and taxonomic classification.</title>
        <authorList>
            <person name="Goeker M."/>
        </authorList>
    </citation>
    <scope>NUCLEOTIDE SEQUENCE</scope>
    <source>
        <strain evidence="3">DSM 26232</strain>
    </source>
</reference>
<gene>
    <name evidence="3" type="ORF">J2753_000407</name>
</gene>
<dbReference type="OrthoDB" id="316855at2157"/>
<dbReference type="InterPro" id="IPR057167">
    <property type="entry name" value="DUF7845"/>
</dbReference>
<protein>
    <recommendedName>
        <fullName evidence="2">DUF7845 domain-containing protein</fullName>
    </recommendedName>
</protein>
<name>A0A8T4GW73_9EURY</name>
<dbReference type="EMBL" id="JAGGLC010000001">
    <property type="protein sequence ID" value="MBP1985934.1"/>
    <property type="molecule type" value="Genomic_DNA"/>
</dbReference>
<dbReference type="Proteomes" id="UP000823736">
    <property type="component" value="Unassembled WGS sequence"/>
</dbReference>
<evidence type="ECO:0000259" key="2">
    <source>
        <dbReference type="Pfam" id="PF25227"/>
    </source>
</evidence>
<dbReference type="Pfam" id="PF25227">
    <property type="entry name" value="DUF7845"/>
    <property type="match status" value="1"/>
</dbReference>